<gene>
    <name evidence="1" type="ORF">Amal_03251</name>
</gene>
<dbReference type="EMBL" id="LVHD01000036">
    <property type="protein sequence ID" value="OAG75569.1"/>
    <property type="molecule type" value="Genomic_DNA"/>
</dbReference>
<accession>A0A177G5F5</accession>
<name>A0A177G5F5_9PROT</name>
<reference evidence="1 2" key="1">
    <citation type="submission" date="2016-03" db="EMBL/GenBank/DDBJ databases">
        <title>Draft genome sequence of Acetobacter malorum CECT 7742, a strain isolated from strawberry vinegar.</title>
        <authorList>
            <person name="Sainz F."/>
            <person name="Mas A."/>
            <person name="Torija M.J."/>
        </authorList>
    </citation>
    <scope>NUCLEOTIDE SEQUENCE [LARGE SCALE GENOMIC DNA]</scope>
    <source>
        <strain evidence="1 2">CECT 7742</strain>
    </source>
</reference>
<evidence type="ECO:0000313" key="1">
    <source>
        <dbReference type="EMBL" id="OAG75569.1"/>
    </source>
</evidence>
<organism evidence="1 2">
    <name type="scientific">Acetobacter malorum</name>
    <dbReference type="NCBI Taxonomy" id="178901"/>
    <lineage>
        <taxon>Bacteria</taxon>
        <taxon>Pseudomonadati</taxon>
        <taxon>Pseudomonadota</taxon>
        <taxon>Alphaproteobacteria</taxon>
        <taxon>Acetobacterales</taxon>
        <taxon>Acetobacteraceae</taxon>
        <taxon>Acetobacter</taxon>
    </lineage>
</organism>
<comment type="caution">
    <text evidence="1">The sequence shown here is derived from an EMBL/GenBank/DDBJ whole genome shotgun (WGS) entry which is preliminary data.</text>
</comment>
<sequence>MRCPVSLLPRPLWLLGMLLERQKLFGWGQVVSCCPITHRLLSPKRSEHWTLSIPVGSTLDWGGLQAPIRRPCRHCGVIRALLIVSLRMLRNCCIISRSPNQVRRFLLYREPGWMCPSGCSAPPCFQRIWPQSWAYRLHSQVTSHRTLWKRLWLFIASVLNRQNVFRRLTPCWPSMRLLEIHQPRPSMLRLHWSNILLRYAEGVQRNFQHLALFRGANRNRLLSTEPCVIRLQERLMSWPQAFLLS</sequence>
<dbReference type="Proteomes" id="UP000077349">
    <property type="component" value="Unassembled WGS sequence"/>
</dbReference>
<dbReference type="AlphaFoldDB" id="A0A177G5F5"/>
<proteinExistence type="predicted"/>
<protein>
    <submittedName>
        <fullName evidence="1">Uncharacterized protein</fullName>
    </submittedName>
</protein>
<evidence type="ECO:0000313" key="2">
    <source>
        <dbReference type="Proteomes" id="UP000077349"/>
    </source>
</evidence>